<sequence length="54" mass="5996">MFRVRVPKPVLTVVGIRRAGGQWELVDEDTIVYPEDEIIVAGGTEGIERLTTRG</sequence>
<comment type="caution">
    <text evidence="2">The sequence shown here is derived from an EMBL/GenBank/DDBJ whole genome shotgun (WGS) entry which is preliminary data.</text>
</comment>
<protein>
    <recommendedName>
        <fullName evidence="1">RCK C-terminal domain-containing protein</fullName>
    </recommendedName>
</protein>
<feature type="domain" description="RCK C-terminal" evidence="1">
    <location>
        <begin position="1"/>
        <end position="54"/>
    </location>
</feature>
<dbReference type="InterPro" id="IPR036721">
    <property type="entry name" value="RCK_C_sf"/>
</dbReference>
<organism evidence="2 3">
    <name type="scientific">Brevibacterium samyangense</name>
    <dbReference type="NCBI Taxonomy" id="366888"/>
    <lineage>
        <taxon>Bacteria</taxon>
        <taxon>Bacillati</taxon>
        <taxon>Actinomycetota</taxon>
        <taxon>Actinomycetes</taxon>
        <taxon>Micrococcales</taxon>
        <taxon>Brevibacteriaceae</taxon>
        <taxon>Brevibacterium</taxon>
    </lineage>
</organism>
<dbReference type="Gene3D" id="3.30.70.1450">
    <property type="entry name" value="Regulator of K+ conductance, C-terminal domain"/>
    <property type="match status" value="1"/>
</dbReference>
<evidence type="ECO:0000259" key="1">
    <source>
        <dbReference type="PROSITE" id="PS51202"/>
    </source>
</evidence>
<dbReference type="EMBL" id="BAAANO010000009">
    <property type="protein sequence ID" value="GAA2003596.1"/>
    <property type="molecule type" value="Genomic_DNA"/>
</dbReference>
<accession>A0ABP5ERW3</accession>
<dbReference type="Proteomes" id="UP001500755">
    <property type="component" value="Unassembled WGS sequence"/>
</dbReference>
<evidence type="ECO:0000313" key="2">
    <source>
        <dbReference type="EMBL" id="GAA2003596.1"/>
    </source>
</evidence>
<dbReference type="SUPFAM" id="SSF116726">
    <property type="entry name" value="TrkA C-terminal domain-like"/>
    <property type="match status" value="1"/>
</dbReference>
<proteinExistence type="predicted"/>
<gene>
    <name evidence="2" type="ORF">GCM10009755_10850</name>
</gene>
<dbReference type="InterPro" id="IPR006037">
    <property type="entry name" value="RCK_C"/>
</dbReference>
<name>A0ABP5ERW3_9MICO</name>
<evidence type="ECO:0000313" key="3">
    <source>
        <dbReference type="Proteomes" id="UP001500755"/>
    </source>
</evidence>
<reference evidence="3" key="1">
    <citation type="journal article" date="2019" name="Int. J. Syst. Evol. Microbiol.">
        <title>The Global Catalogue of Microorganisms (GCM) 10K type strain sequencing project: providing services to taxonomists for standard genome sequencing and annotation.</title>
        <authorList>
            <consortium name="The Broad Institute Genomics Platform"/>
            <consortium name="The Broad Institute Genome Sequencing Center for Infectious Disease"/>
            <person name="Wu L."/>
            <person name="Ma J."/>
        </authorList>
    </citation>
    <scope>NUCLEOTIDE SEQUENCE [LARGE SCALE GENOMIC DNA]</scope>
    <source>
        <strain evidence="3">JCM 14546</strain>
    </source>
</reference>
<dbReference type="RefSeq" id="WP_344307703.1">
    <property type="nucleotide sequence ID" value="NZ_BAAANO010000009.1"/>
</dbReference>
<keyword evidence="3" id="KW-1185">Reference proteome</keyword>
<dbReference type="PROSITE" id="PS51202">
    <property type="entry name" value="RCK_C"/>
    <property type="match status" value="1"/>
</dbReference>